<dbReference type="Proteomes" id="UP000030848">
    <property type="component" value="Unassembled WGS sequence"/>
</dbReference>
<dbReference type="EMBL" id="JRZE01000003">
    <property type="protein sequence ID" value="KHF44370.1"/>
    <property type="molecule type" value="Genomic_DNA"/>
</dbReference>
<accession>A0A837DA21</accession>
<dbReference type="RefSeq" id="WP_037309190.1">
    <property type="nucleotide sequence ID" value="NZ_CALJZO010000088.1"/>
</dbReference>
<feature type="transmembrane region" description="Helical" evidence="1">
    <location>
        <begin position="6"/>
        <end position="25"/>
    </location>
</feature>
<evidence type="ECO:0000256" key="1">
    <source>
        <dbReference type="SAM" id="Phobius"/>
    </source>
</evidence>
<name>A0A837DA21_9PSEU</name>
<protein>
    <submittedName>
        <fullName evidence="2">Uncharacterized protein</fullName>
    </submittedName>
</protein>
<reference evidence="2 3" key="1">
    <citation type="submission" date="2014-10" db="EMBL/GenBank/DDBJ databases">
        <title>Genome sequence of Micropolyspora internatus JCM3315.</title>
        <authorList>
            <person name="Shin S.-K."/>
            <person name="Yi H."/>
        </authorList>
    </citation>
    <scope>NUCLEOTIDE SEQUENCE [LARGE SCALE GENOMIC DNA]</scope>
    <source>
        <strain evidence="2 3">JCM 3315</strain>
    </source>
</reference>
<proteinExistence type="predicted"/>
<keyword evidence="1" id="KW-0472">Membrane</keyword>
<keyword evidence="1" id="KW-1133">Transmembrane helix</keyword>
<dbReference type="AlphaFoldDB" id="A0A837DA21"/>
<evidence type="ECO:0000313" key="3">
    <source>
        <dbReference type="Proteomes" id="UP000030848"/>
    </source>
</evidence>
<evidence type="ECO:0000313" key="2">
    <source>
        <dbReference type="EMBL" id="KHF44370.1"/>
    </source>
</evidence>
<keyword evidence="1" id="KW-0812">Transmembrane</keyword>
<sequence>MEAWRIFATALLAVPGVIGVLLAMAEARERTGRSATVAITGLVGVTALAVACFLTLTVLPGTAAWTLAGVVAVTVSVLALAS</sequence>
<feature type="transmembrane region" description="Helical" evidence="1">
    <location>
        <begin position="62"/>
        <end position="81"/>
    </location>
</feature>
<gene>
    <name evidence="2" type="ORF">MINT15_12520</name>
</gene>
<comment type="caution">
    <text evidence="2">The sequence shown here is derived from an EMBL/GenBank/DDBJ whole genome shotgun (WGS) entry which is preliminary data.</text>
</comment>
<organism evidence="2 3">
    <name type="scientific">Saccharomonospora viridis</name>
    <dbReference type="NCBI Taxonomy" id="1852"/>
    <lineage>
        <taxon>Bacteria</taxon>
        <taxon>Bacillati</taxon>
        <taxon>Actinomycetota</taxon>
        <taxon>Actinomycetes</taxon>
        <taxon>Pseudonocardiales</taxon>
        <taxon>Pseudonocardiaceae</taxon>
        <taxon>Saccharomonospora</taxon>
    </lineage>
</organism>
<dbReference type="OrthoDB" id="3701102at2"/>
<feature type="transmembrane region" description="Helical" evidence="1">
    <location>
        <begin position="37"/>
        <end position="56"/>
    </location>
</feature>